<name>A0AAX3JCU2_9GAMM</name>
<sequence length="79" mass="9309">MPRDYEIKDAFVNAIKREPGGRYVVTTQDFVRQLERVNWHFSLREANQWIKTNTTTFHDVSTQEGESKTYQQYNPNGGI</sequence>
<evidence type="ECO:0000313" key="2">
    <source>
        <dbReference type="EMBL" id="VXC64332.1"/>
    </source>
</evidence>
<gene>
    <name evidence="2" type="ORF">PANT111_90009</name>
</gene>
<dbReference type="RefSeq" id="WP_159222933.1">
    <property type="nucleotide sequence ID" value="NZ_JAOCKV010000001.1"/>
</dbReference>
<dbReference type="Proteomes" id="UP000433737">
    <property type="component" value="Unassembled WGS sequence"/>
</dbReference>
<accession>A0AAX3JCU2</accession>
<reference evidence="2 3" key="1">
    <citation type="submission" date="2019-10" db="EMBL/GenBank/DDBJ databases">
        <authorList>
            <person name="Karimi E."/>
        </authorList>
    </citation>
    <scope>NUCLEOTIDE SEQUENCE [LARGE SCALE GENOMIC DNA]</scope>
    <source>
        <strain evidence="2">Pantoea sp. 111</strain>
    </source>
</reference>
<feature type="region of interest" description="Disordered" evidence="1">
    <location>
        <begin position="60"/>
        <end position="79"/>
    </location>
</feature>
<evidence type="ECO:0000313" key="3">
    <source>
        <dbReference type="Proteomes" id="UP000433737"/>
    </source>
</evidence>
<organism evidence="2 3">
    <name type="scientific">Pantoea brenneri</name>
    <dbReference type="NCBI Taxonomy" id="472694"/>
    <lineage>
        <taxon>Bacteria</taxon>
        <taxon>Pseudomonadati</taxon>
        <taxon>Pseudomonadota</taxon>
        <taxon>Gammaproteobacteria</taxon>
        <taxon>Enterobacterales</taxon>
        <taxon>Erwiniaceae</taxon>
        <taxon>Pantoea</taxon>
    </lineage>
</organism>
<dbReference type="EMBL" id="CABWMH010000056">
    <property type="protein sequence ID" value="VXC64332.1"/>
    <property type="molecule type" value="Genomic_DNA"/>
</dbReference>
<evidence type="ECO:0008006" key="4">
    <source>
        <dbReference type="Google" id="ProtNLM"/>
    </source>
</evidence>
<comment type="caution">
    <text evidence="2">The sequence shown here is derived from an EMBL/GenBank/DDBJ whole genome shotgun (WGS) entry which is preliminary data.</text>
</comment>
<dbReference type="AlphaFoldDB" id="A0AAX3JCU2"/>
<proteinExistence type="predicted"/>
<evidence type="ECO:0000256" key="1">
    <source>
        <dbReference type="SAM" id="MobiDB-lite"/>
    </source>
</evidence>
<protein>
    <recommendedName>
        <fullName evidence="4">DNA polymerase V</fullName>
    </recommendedName>
</protein>